<dbReference type="InterPro" id="IPR029058">
    <property type="entry name" value="AB_hydrolase_fold"/>
</dbReference>
<name>A0A2S7J152_9HYPH</name>
<feature type="domain" description="BD-FAE-like" evidence="2">
    <location>
        <begin position="64"/>
        <end position="164"/>
    </location>
</feature>
<dbReference type="Proteomes" id="UP000238493">
    <property type="component" value="Unassembled WGS sequence"/>
</dbReference>
<dbReference type="GO" id="GO:0016787">
    <property type="term" value="F:hydrolase activity"/>
    <property type="evidence" value="ECO:0007669"/>
    <property type="project" value="UniProtKB-KW"/>
</dbReference>
<keyword evidence="4" id="KW-1185">Reference proteome</keyword>
<keyword evidence="1 3" id="KW-0378">Hydrolase</keyword>
<evidence type="ECO:0000313" key="3">
    <source>
        <dbReference type="EMBL" id="PQA73984.1"/>
    </source>
</evidence>
<comment type="caution">
    <text evidence="3">The sequence shown here is derived from an EMBL/GenBank/DDBJ whole genome shotgun (WGS) entry which is preliminary data.</text>
</comment>
<evidence type="ECO:0000313" key="4">
    <source>
        <dbReference type="Proteomes" id="UP000238493"/>
    </source>
</evidence>
<dbReference type="InterPro" id="IPR050300">
    <property type="entry name" value="GDXG_lipolytic_enzyme"/>
</dbReference>
<dbReference type="InterPro" id="IPR049492">
    <property type="entry name" value="BD-FAE-like_dom"/>
</dbReference>
<dbReference type="AlphaFoldDB" id="A0A2S7J152"/>
<evidence type="ECO:0000256" key="1">
    <source>
        <dbReference type="ARBA" id="ARBA00022801"/>
    </source>
</evidence>
<dbReference type="PANTHER" id="PTHR48081:SF33">
    <property type="entry name" value="KYNURENINE FORMAMIDASE"/>
    <property type="match status" value="1"/>
</dbReference>
<proteinExistence type="predicted"/>
<sequence>MRHLAEEAGFDPARLDRDYNAKATVSPETFAAEMVRYREASIAPRADWGRHFDVVYDEESGQRIDIFGPASRSGLNPVFVFIHGGYWRALSKEDSAMMAGMLATEGIATVAVDYRLAPEVSLAEITREVRAALAFVWHHGREYGLDPDRISVGGSSAGGHLAAALLAEGWQDEFGLPQDVVKFAMPVSGLFELAPVAATFPQEWMKLSPADVDRLSPIRHIPARGCSITVAWSEHEADGFKRQSRAYADCWAAAGGEVKAIEIANRNHYDILMDWCSPETEMSQALLAGIRNIGSNASRNAL</sequence>
<dbReference type="PANTHER" id="PTHR48081">
    <property type="entry name" value="AB HYDROLASE SUPERFAMILY PROTEIN C4A8.06C"/>
    <property type="match status" value="1"/>
</dbReference>
<dbReference type="SUPFAM" id="SSF53474">
    <property type="entry name" value="alpha/beta-Hydrolases"/>
    <property type="match status" value="1"/>
</dbReference>
<dbReference type="Pfam" id="PF20434">
    <property type="entry name" value="BD-FAE"/>
    <property type="match status" value="1"/>
</dbReference>
<dbReference type="Gene3D" id="3.40.50.1820">
    <property type="entry name" value="alpha/beta hydrolase"/>
    <property type="match status" value="1"/>
</dbReference>
<accession>A0A2S7J152</accession>
<protein>
    <submittedName>
        <fullName evidence="3">Alpha/beta hydrolase</fullName>
    </submittedName>
</protein>
<evidence type="ECO:0000259" key="2">
    <source>
        <dbReference type="Pfam" id="PF20434"/>
    </source>
</evidence>
<reference evidence="3 4" key="1">
    <citation type="submission" date="2018-02" db="EMBL/GenBank/DDBJ databases">
        <title>Draft genome sequence of Ochrobactrum oryzae found in Brazil.</title>
        <authorList>
            <person name="Cerdeira L."/>
            <person name="Andrade F."/>
            <person name="Zacariotto T."/>
            <person name="Barbosa B."/>
            <person name="Santos S."/>
            <person name="Cassetari V."/>
            <person name="Lincopan N."/>
        </authorList>
    </citation>
    <scope>NUCLEOTIDE SEQUENCE [LARGE SCALE GENOMIC DNA]</scope>
    <source>
        <strain evidence="3 4">OA447</strain>
    </source>
</reference>
<organism evidence="3 4">
    <name type="scientific">Brucella oryzae</name>
    <dbReference type="NCBI Taxonomy" id="335286"/>
    <lineage>
        <taxon>Bacteria</taxon>
        <taxon>Pseudomonadati</taxon>
        <taxon>Pseudomonadota</taxon>
        <taxon>Alphaproteobacteria</taxon>
        <taxon>Hyphomicrobiales</taxon>
        <taxon>Brucellaceae</taxon>
        <taxon>Brucella/Ochrobactrum group</taxon>
        <taxon>Brucella</taxon>
    </lineage>
</organism>
<dbReference type="OrthoDB" id="9771666at2"/>
<dbReference type="EMBL" id="PTRC01000014">
    <property type="protein sequence ID" value="PQA73984.1"/>
    <property type="molecule type" value="Genomic_DNA"/>
</dbReference>
<gene>
    <name evidence="3" type="ORF">C3731_08940</name>
</gene>